<dbReference type="PANTHER" id="PTHR33129">
    <property type="entry name" value="PROTEIN KINASE DOMAIN-CONTAINING PROTEIN-RELATED"/>
    <property type="match status" value="1"/>
</dbReference>
<reference evidence="1" key="1">
    <citation type="submission" date="2021-01" db="EMBL/GenBank/DDBJ databases">
        <authorList>
            <person name="Corre E."/>
            <person name="Pelletier E."/>
            <person name="Niang G."/>
            <person name="Scheremetjew M."/>
            <person name="Finn R."/>
            <person name="Kale V."/>
            <person name="Holt S."/>
            <person name="Cochrane G."/>
            <person name="Meng A."/>
            <person name="Brown T."/>
            <person name="Cohen L."/>
        </authorList>
    </citation>
    <scope>NUCLEOTIDE SEQUENCE</scope>
    <source>
        <strain evidence="1">CCMP125</strain>
    </source>
</reference>
<evidence type="ECO:0000313" key="1">
    <source>
        <dbReference type="EMBL" id="CAD9945483.1"/>
    </source>
</evidence>
<dbReference type="InterPro" id="IPR052980">
    <property type="entry name" value="Crinkler_effector"/>
</dbReference>
<dbReference type="PANTHER" id="PTHR33129:SF1">
    <property type="entry name" value="ATP-BINDING PROTEIN"/>
    <property type="match status" value="1"/>
</dbReference>
<organism evidence="1">
    <name type="scientific">Entomoneis paludosa</name>
    <dbReference type="NCBI Taxonomy" id="265537"/>
    <lineage>
        <taxon>Eukaryota</taxon>
        <taxon>Sar</taxon>
        <taxon>Stramenopiles</taxon>
        <taxon>Ochrophyta</taxon>
        <taxon>Bacillariophyta</taxon>
        <taxon>Bacillariophyceae</taxon>
        <taxon>Bacillariophycidae</taxon>
        <taxon>Entomoneidaceae</taxon>
        <taxon>Entomoneis</taxon>
    </lineage>
</organism>
<protein>
    <submittedName>
        <fullName evidence="1">Uncharacterized protein</fullName>
    </submittedName>
</protein>
<name>A0A7S2Y663_9STRA</name>
<accession>A0A7S2Y663</accession>
<dbReference type="EMBL" id="HBHT01004209">
    <property type="protein sequence ID" value="CAD9945483.1"/>
    <property type="molecule type" value="Transcribed_RNA"/>
</dbReference>
<dbReference type="AlphaFoldDB" id="A0A7S2Y663"/>
<sequence length="604" mass="69886">MSTSNPEYAFSKPEFWILDERMTAFAADLKNSEWETIPGSDDLKVLKLNHLIYEYDDDFVKHEVDDLTGKEKLRNWIFLRPEVKKVWDFMYRRLLGEPEGNHVPRNKNRSQACLFLSGNSGIGKSYSLTYPLKRFLDANNVIFFDLRQQRTIYAFVPLPAGGNSAGGYHVYRTNANHFNIHGGEIRFLRKYPGESRPPVLWDPAENKVDNFEPGYMITSRTAIAVSIKEDLVVNAYKHFDISRKFSGQWSLEHLETIRQYCFSSDITQAQLRYRYFRYGGIFRLMFEENTSVLTDFERKINESIDSLTQEKLETILGGNIGGSFQIISSGVFEVKPRDDLNEGREFDFGSPYVFALLAGKFWETLAKHGKGENPRYTEWFEAMAILRLAEGGTFKIKELGKHGAEFEEFTLDKVPIETFAPANDKEVDNEGFFRAWAGLTAGAKMLTPKWETLPVVDCADRARRGYNTTVTRTHGISYAQCKKILDEHDRVTGNVDNLELYFAVPDWIADDMKKQAFEGVAKTEKGGKNKIADRVTQYVLKIESQHIERLKDMFVQTETLMTDALYRRIEYSESFRKRRRTMDSVTLRAARQHQWKTDETMEEK</sequence>
<gene>
    <name evidence="1" type="ORF">APAL1065_LOCUS2800</name>
</gene>
<proteinExistence type="predicted"/>